<proteinExistence type="inferred from homology"/>
<evidence type="ECO:0000313" key="9">
    <source>
        <dbReference type="EMBL" id="MDO6543207.1"/>
    </source>
</evidence>
<comment type="caution">
    <text evidence="9">The sequence shown here is derived from an EMBL/GenBank/DDBJ whole genome shotgun (WGS) entry which is preliminary data.</text>
</comment>
<evidence type="ECO:0000256" key="1">
    <source>
        <dbReference type="ARBA" id="ARBA00004651"/>
    </source>
</evidence>
<feature type="transmembrane region" description="Helical" evidence="7">
    <location>
        <begin position="276"/>
        <end position="293"/>
    </location>
</feature>
<sequence length="334" mass="38188">MRQKIYFFDLLRCVAAIAVVVIHVLGPYREQLGSIANTDWAIAIGFNSASRWAVPVFIMITGALMLTDKREFVLDYYLKRRLGKVLVPFLVWSVFYAWLSGVSLSGFDGGLAWYTLLELPFHETYYHLGFFYYFIPLYFVIPFFRWAVQCADRTAVIAFTALWLGITTLFLFKIDGPWSQQLVLYSGYLLLGYCLFHYQWPARRWLIGLGIVMLVATAYNVISASFAADEYTVGRWLSYKTVNTALIAAMVFTLCQRYGEGLKGKAQQSIGFISRYSLGVYLLHPLFLWPVRAFDLYWGSPLLMIPFWTVVCGGLALASSYLLAKHKLTAWLVP</sequence>
<accession>A0AAW7Y4B7</accession>
<feature type="transmembrane region" description="Helical" evidence="7">
    <location>
        <begin position="155"/>
        <end position="172"/>
    </location>
</feature>
<keyword evidence="6 7" id="KW-0472">Membrane</keyword>
<evidence type="ECO:0000313" key="10">
    <source>
        <dbReference type="Proteomes" id="UP001170624"/>
    </source>
</evidence>
<evidence type="ECO:0000256" key="3">
    <source>
        <dbReference type="ARBA" id="ARBA00022475"/>
    </source>
</evidence>
<keyword evidence="3" id="KW-1003">Cell membrane</keyword>
<name>A0AAW7Y4B7_9GAMM</name>
<dbReference type="Pfam" id="PF01757">
    <property type="entry name" value="Acyl_transf_3"/>
    <property type="match status" value="1"/>
</dbReference>
<dbReference type="GO" id="GO:0016413">
    <property type="term" value="F:O-acetyltransferase activity"/>
    <property type="evidence" value="ECO:0007669"/>
    <property type="project" value="TreeGrafter"/>
</dbReference>
<dbReference type="RefSeq" id="WP_261857643.1">
    <property type="nucleotide sequence ID" value="NZ_AP024850.1"/>
</dbReference>
<dbReference type="AlphaFoldDB" id="A0AAW7Y4B7"/>
<comment type="similarity">
    <text evidence="2">Belongs to the acyltransferase 3 family.</text>
</comment>
<comment type="subcellular location">
    <subcellularLocation>
        <location evidence="1">Cell membrane</location>
        <topology evidence="1">Multi-pass membrane protein</topology>
    </subcellularLocation>
</comment>
<evidence type="ECO:0000256" key="6">
    <source>
        <dbReference type="ARBA" id="ARBA00023136"/>
    </source>
</evidence>
<feature type="transmembrane region" description="Helical" evidence="7">
    <location>
        <begin position="236"/>
        <end position="255"/>
    </location>
</feature>
<evidence type="ECO:0000256" key="2">
    <source>
        <dbReference type="ARBA" id="ARBA00007400"/>
    </source>
</evidence>
<dbReference type="PANTHER" id="PTHR40074">
    <property type="entry name" value="O-ACETYLTRANSFERASE WECH"/>
    <property type="match status" value="1"/>
</dbReference>
<feature type="transmembrane region" description="Helical" evidence="7">
    <location>
        <begin position="7"/>
        <end position="28"/>
    </location>
</feature>
<reference evidence="9" key="1">
    <citation type="submission" date="2023-07" db="EMBL/GenBank/DDBJ databases">
        <title>Genome content predicts the carbon catabolic preferences of heterotrophic bacteria.</title>
        <authorList>
            <person name="Gralka M."/>
        </authorList>
    </citation>
    <scope>NUCLEOTIDE SEQUENCE</scope>
    <source>
        <strain evidence="9">G2M05</strain>
    </source>
</reference>
<feature type="transmembrane region" description="Helical" evidence="7">
    <location>
        <begin position="85"/>
        <end position="105"/>
    </location>
</feature>
<feature type="domain" description="Acyltransferase 3" evidence="8">
    <location>
        <begin position="5"/>
        <end position="324"/>
    </location>
</feature>
<dbReference type="EMBL" id="JAUOPU010000010">
    <property type="protein sequence ID" value="MDO6543207.1"/>
    <property type="molecule type" value="Genomic_DNA"/>
</dbReference>
<keyword evidence="4 7" id="KW-0812">Transmembrane</keyword>
<evidence type="ECO:0000256" key="5">
    <source>
        <dbReference type="ARBA" id="ARBA00022989"/>
    </source>
</evidence>
<dbReference type="GO" id="GO:0005886">
    <property type="term" value="C:plasma membrane"/>
    <property type="evidence" value="ECO:0007669"/>
    <property type="project" value="UniProtKB-SubCell"/>
</dbReference>
<feature type="transmembrane region" description="Helical" evidence="7">
    <location>
        <begin position="125"/>
        <end position="148"/>
    </location>
</feature>
<gene>
    <name evidence="9" type="ORF">Q4568_11725</name>
</gene>
<feature type="transmembrane region" description="Helical" evidence="7">
    <location>
        <begin position="178"/>
        <end position="198"/>
    </location>
</feature>
<keyword evidence="9" id="KW-0012">Acyltransferase</keyword>
<dbReference type="GO" id="GO:0009246">
    <property type="term" value="P:enterobacterial common antigen biosynthetic process"/>
    <property type="evidence" value="ECO:0007669"/>
    <property type="project" value="TreeGrafter"/>
</dbReference>
<dbReference type="InterPro" id="IPR002656">
    <property type="entry name" value="Acyl_transf_3_dom"/>
</dbReference>
<evidence type="ECO:0000259" key="8">
    <source>
        <dbReference type="Pfam" id="PF01757"/>
    </source>
</evidence>
<evidence type="ECO:0000256" key="4">
    <source>
        <dbReference type="ARBA" id="ARBA00022692"/>
    </source>
</evidence>
<evidence type="ECO:0000256" key="7">
    <source>
        <dbReference type="SAM" id="Phobius"/>
    </source>
</evidence>
<feature type="transmembrane region" description="Helical" evidence="7">
    <location>
        <begin position="205"/>
        <end position="224"/>
    </location>
</feature>
<feature type="transmembrane region" description="Helical" evidence="7">
    <location>
        <begin position="40"/>
        <end position="64"/>
    </location>
</feature>
<organism evidence="9 10">
    <name type="scientific">Photobacterium sanguinicancri</name>
    <dbReference type="NCBI Taxonomy" id="875932"/>
    <lineage>
        <taxon>Bacteria</taxon>
        <taxon>Pseudomonadati</taxon>
        <taxon>Pseudomonadota</taxon>
        <taxon>Gammaproteobacteria</taxon>
        <taxon>Vibrionales</taxon>
        <taxon>Vibrionaceae</taxon>
        <taxon>Photobacterium</taxon>
    </lineage>
</organism>
<feature type="transmembrane region" description="Helical" evidence="7">
    <location>
        <begin position="305"/>
        <end position="324"/>
    </location>
</feature>
<dbReference type="Proteomes" id="UP001170624">
    <property type="component" value="Unassembled WGS sequence"/>
</dbReference>
<dbReference type="PANTHER" id="PTHR40074:SF2">
    <property type="entry name" value="O-ACETYLTRANSFERASE WECH"/>
    <property type="match status" value="1"/>
</dbReference>
<keyword evidence="9" id="KW-0808">Transferase</keyword>
<keyword evidence="5 7" id="KW-1133">Transmembrane helix</keyword>
<protein>
    <submittedName>
        <fullName evidence="9">Acyltransferase family protein</fullName>
    </submittedName>
</protein>